<dbReference type="PROSITE" id="PS50175">
    <property type="entry name" value="ASP_PROT_RETROV"/>
    <property type="match status" value="1"/>
</dbReference>
<proteinExistence type="predicted"/>
<dbReference type="InterPro" id="IPR043128">
    <property type="entry name" value="Rev_trsase/Diguanyl_cyclase"/>
</dbReference>
<accession>A0A6J8AGK9</accession>
<protein>
    <recommendedName>
        <fullName evidence="2">Peptidase A2 domain-containing protein</fullName>
    </recommendedName>
</protein>
<dbReference type="Pfam" id="PF00078">
    <property type="entry name" value="RVT_1"/>
    <property type="match status" value="1"/>
</dbReference>
<dbReference type="SUPFAM" id="SSF50630">
    <property type="entry name" value="Acid proteases"/>
    <property type="match status" value="1"/>
</dbReference>
<dbReference type="CDD" id="cd01647">
    <property type="entry name" value="RT_LTR"/>
    <property type="match status" value="1"/>
</dbReference>
<reference evidence="3 4" key="1">
    <citation type="submission" date="2020-06" db="EMBL/GenBank/DDBJ databases">
        <authorList>
            <person name="Li R."/>
            <person name="Bekaert M."/>
        </authorList>
    </citation>
    <scope>NUCLEOTIDE SEQUENCE [LARGE SCALE GENOMIC DNA]</scope>
    <source>
        <strain evidence="4">wild</strain>
    </source>
</reference>
<evidence type="ECO:0000256" key="1">
    <source>
        <dbReference type="ARBA" id="ARBA00022801"/>
    </source>
</evidence>
<dbReference type="InterPro" id="IPR000477">
    <property type="entry name" value="RT_dom"/>
</dbReference>
<dbReference type="InterPro" id="IPR001995">
    <property type="entry name" value="Peptidase_A2_cat"/>
</dbReference>
<dbReference type="PANTHER" id="PTHR37984:SF13">
    <property type="entry name" value="RIBONUCLEASE H"/>
    <property type="match status" value="1"/>
</dbReference>
<dbReference type="AlphaFoldDB" id="A0A6J8AGK9"/>
<dbReference type="InterPro" id="IPR021109">
    <property type="entry name" value="Peptidase_aspartic_dom_sf"/>
</dbReference>
<evidence type="ECO:0000313" key="4">
    <source>
        <dbReference type="Proteomes" id="UP000507470"/>
    </source>
</evidence>
<dbReference type="Gene3D" id="3.30.70.270">
    <property type="match status" value="2"/>
</dbReference>
<dbReference type="GO" id="GO:0006508">
    <property type="term" value="P:proteolysis"/>
    <property type="evidence" value="ECO:0007669"/>
    <property type="project" value="InterPro"/>
</dbReference>
<dbReference type="SUPFAM" id="SSF56672">
    <property type="entry name" value="DNA/RNA polymerases"/>
    <property type="match status" value="1"/>
</dbReference>
<dbReference type="Gene3D" id="3.10.10.10">
    <property type="entry name" value="HIV Type 1 Reverse Transcriptase, subunit A, domain 1"/>
    <property type="match status" value="1"/>
</dbReference>
<evidence type="ECO:0000313" key="3">
    <source>
        <dbReference type="EMBL" id="CAC5367296.1"/>
    </source>
</evidence>
<dbReference type="EMBL" id="CACVKT020001358">
    <property type="protein sequence ID" value="CAC5367296.1"/>
    <property type="molecule type" value="Genomic_DNA"/>
</dbReference>
<dbReference type="PANTHER" id="PTHR37984">
    <property type="entry name" value="PROTEIN CBG26694"/>
    <property type="match status" value="1"/>
</dbReference>
<dbReference type="Proteomes" id="UP000507470">
    <property type="component" value="Unassembled WGS sequence"/>
</dbReference>
<organism evidence="3 4">
    <name type="scientific">Mytilus coruscus</name>
    <name type="common">Sea mussel</name>
    <dbReference type="NCBI Taxonomy" id="42192"/>
    <lineage>
        <taxon>Eukaryota</taxon>
        <taxon>Metazoa</taxon>
        <taxon>Spiralia</taxon>
        <taxon>Lophotrochozoa</taxon>
        <taxon>Mollusca</taxon>
        <taxon>Bivalvia</taxon>
        <taxon>Autobranchia</taxon>
        <taxon>Pteriomorphia</taxon>
        <taxon>Mytilida</taxon>
        <taxon>Mytiloidea</taxon>
        <taxon>Mytilidae</taxon>
        <taxon>Mytilinae</taxon>
        <taxon>Mytilus</taxon>
    </lineage>
</organism>
<feature type="domain" description="Peptidase A2" evidence="2">
    <location>
        <begin position="102"/>
        <end position="180"/>
    </location>
</feature>
<gene>
    <name evidence="3" type="ORF">MCOR_7258</name>
</gene>
<sequence>MNNLIVTDVEGTTEPRNEDLEMPNVTYAKRKDILQKNAGIGMTVIHNFTEVLQILYQNFTRSKHTSLSRMPVKILEVKVKMKYIQFLIWDITVDIQGNNKSIIMEIDTGASVSIMSEETYKGFKSKFKLEPTTVKLPTYLGGSIPVLGRATVNVTYGKENVKLPLFVVKRKGPNLLGRDWISKIQLNWKEIFAVHASEDQPGLEETLSTYDDVFKDELAAIRGEGRLYKAQQIEFEEDSKQYITINTHKGLFQYNRLPFGVPSSAGIFQRTLDNIIQGIPNVLVRVDDILITGKDRNEHLKTLHEVLSCFKAGVRLNRQKCTFLALEVIYLGFKINKQGIFPVESKVKAISEAPRPTNVTELKAYLGMLNYYNRFLTNLSTLLQPLDKLLQKNIT</sequence>
<keyword evidence="4" id="KW-1185">Reference proteome</keyword>
<evidence type="ECO:0000259" key="2">
    <source>
        <dbReference type="PROSITE" id="PS50175"/>
    </source>
</evidence>
<dbReference type="GO" id="GO:0004190">
    <property type="term" value="F:aspartic-type endopeptidase activity"/>
    <property type="evidence" value="ECO:0007669"/>
    <property type="project" value="InterPro"/>
</dbReference>
<dbReference type="InterPro" id="IPR043502">
    <property type="entry name" value="DNA/RNA_pol_sf"/>
</dbReference>
<dbReference type="OrthoDB" id="3364103at2759"/>
<dbReference type="InterPro" id="IPR050951">
    <property type="entry name" value="Retrovirus_Pol_polyprotein"/>
</dbReference>
<dbReference type="Gene3D" id="2.40.70.10">
    <property type="entry name" value="Acid Proteases"/>
    <property type="match status" value="1"/>
</dbReference>
<keyword evidence="1" id="KW-0378">Hydrolase</keyword>
<name>A0A6J8AGK9_MYTCO</name>